<keyword evidence="2" id="KW-1185">Reference proteome</keyword>
<protein>
    <submittedName>
        <fullName evidence="1">Uncharacterized protein</fullName>
    </submittedName>
</protein>
<proteinExistence type="predicted"/>
<dbReference type="RefSeq" id="WP_259429019.1">
    <property type="nucleotide sequence ID" value="NZ_JANWTC010000028.1"/>
</dbReference>
<name>A0ABT2G0C8_9CORY</name>
<gene>
    <name evidence="1" type="ORF">NYP18_15045</name>
</gene>
<comment type="caution">
    <text evidence="1">The sequence shown here is derived from an EMBL/GenBank/DDBJ whole genome shotgun (WGS) entry which is preliminary data.</text>
</comment>
<evidence type="ECO:0000313" key="1">
    <source>
        <dbReference type="EMBL" id="MCS5480959.1"/>
    </source>
</evidence>
<reference evidence="1 2" key="1">
    <citation type="submission" date="2022-08" db="EMBL/GenBank/DDBJ databases">
        <title>YIM 101645 draft genome.</title>
        <authorList>
            <person name="Chen X."/>
        </authorList>
    </citation>
    <scope>NUCLEOTIDE SEQUENCE [LARGE SCALE GENOMIC DNA]</scope>
    <source>
        <strain evidence="1 2">YIM 101645</strain>
    </source>
</reference>
<dbReference type="Proteomes" id="UP001205965">
    <property type="component" value="Unassembled WGS sequence"/>
</dbReference>
<evidence type="ECO:0000313" key="2">
    <source>
        <dbReference type="Proteomes" id="UP001205965"/>
    </source>
</evidence>
<accession>A0ABT2G0C8</accession>
<organism evidence="1 2">
    <name type="scientific">Corynebacterium lemuris</name>
    <dbReference type="NCBI Taxonomy" id="1859292"/>
    <lineage>
        <taxon>Bacteria</taxon>
        <taxon>Bacillati</taxon>
        <taxon>Actinomycetota</taxon>
        <taxon>Actinomycetes</taxon>
        <taxon>Mycobacteriales</taxon>
        <taxon>Corynebacteriaceae</taxon>
        <taxon>Corynebacterium</taxon>
    </lineage>
</organism>
<dbReference type="EMBL" id="JANWTC010000028">
    <property type="protein sequence ID" value="MCS5480959.1"/>
    <property type="molecule type" value="Genomic_DNA"/>
</dbReference>
<sequence length="145" mass="16579">MQPYYPKQPARMSSIMAEQNRNGTWSTESRDPTHDIIPDHVFHDMFTDQPPHEFTKMDGSGEVVDPVALAEAGTHELVYCTTKEHLDQIAEEHPATWFLDMDRGGAQQRRQIPSVWVGQYRPGQDLMREKDAVYGFPLLAVVPKK</sequence>